<dbReference type="CDD" id="cd04095">
    <property type="entry name" value="CysN_NoDQ_III"/>
    <property type="match status" value="1"/>
</dbReference>
<dbReference type="Pfam" id="PF00009">
    <property type="entry name" value="GTP_EFTU"/>
    <property type="match status" value="1"/>
</dbReference>
<dbReference type="InterPro" id="IPR009000">
    <property type="entry name" value="Transl_B-barrel_sf"/>
</dbReference>
<dbReference type="InterPro" id="IPR009001">
    <property type="entry name" value="Transl_elong_EF1A/Init_IF2_C"/>
</dbReference>
<dbReference type="GO" id="GO:0016779">
    <property type="term" value="F:nucleotidyltransferase activity"/>
    <property type="evidence" value="ECO:0007669"/>
    <property type="project" value="UniProtKB-KW"/>
</dbReference>
<evidence type="ECO:0000313" key="4">
    <source>
        <dbReference type="EMBL" id="EJN56182.1"/>
    </source>
</evidence>
<dbReference type="AlphaFoldDB" id="J3JC11"/>
<dbReference type="SUPFAM" id="SSF50465">
    <property type="entry name" value="EF-Tu/eEF-1alpha/eIF2-gamma C-terminal domain"/>
    <property type="match status" value="1"/>
</dbReference>
<dbReference type="PROSITE" id="PS51722">
    <property type="entry name" value="G_TR_2"/>
    <property type="match status" value="1"/>
</dbReference>
<protein>
    <submittedName>
        <fullName evidence="4">Sulfate adenylyltransferase, large subunit</fullName>
    </submittedName>
</protein>
<keyword evidence="2" id="KW-0342">GTP-binding</keyword>
<dbReference type="InterPro" id="IPR027417">
    <property type="entry name" value="P-loop_NTPase"/>
</dbReference>
<dbReference type="InterPro" id="IPR054696">
    <property type="entry name" value="GTP-eEF1A_C"/>
</dbReference>
<dbReference type="InterPro" id="IPR044139">
    <property type="entry name" value="CysN_NoDQ_III"/>
</dbReference>
<dbReference type="GO" id="GO:0003924">
    <property type="term" value="F:GTPase activity"/>
    <property type="evidence" value="ECO:0007669"/>
    <property type="project" value="InterPro"/>
</dbReference>
<dbReference type="Proteomes" id="UP000007271">
    <property type="component" value="Unassembled WGS sequence"/>
</dbReference>
<dbReference type="EMBL" id="AKFP01000016">
    <property type="protein sequence ID" value="EJN56182.1"/>
    <property type="molecule type" value="Genomic_DNA"/>
</dbReference>
<keyword evidence="1" id="KW-0547">Nucleotide-binding</keyword>
<comment type="caution">
    <text evidence="4">The sequence shown here is derived from an EMBL/GenBank/DDBJ whole genome shotgun (WGS) entry which is preliminary data.</text>
</comment>
<evidence type="ECO:0000259" key="3">
    <source>
        <dbReference type="PROSITE" id="PS51722"/>
    </source>
</evidence>
<dbReference type="PROSITE" id="PS00301">
    <property type="entry name" value="G_TR_1"/>
    <property type="match status" value="1"/>
</dbReference>
<dbReference type="PATRIC" id="fig|1185325.3.peg.921"/>
<sequence length="566" mass="63632">MRRTFMDNSELHIVMVGHVDHGKSTVIGRLLYDTKALPEGTVDKVKRIAQETGKPFEYAYLLDAFEEEQKQGITIDTTQLKFHTASREYVIIDAPGHKEFLKNMISGASDAKVAFLIVDAARGVEEQTKRHAYILRLLGIRKIYVLINKMDLVDYQQTRFTAVKAEVSAFLETLQLQAAGFIPVSAYYGENLLQHSVKMPWYTGKSFITTLDSIQAKPTAENQPLRLPIQDVFKFDQRRIIAGRIEAGALQVDNQIKLYPSGRETVVTEFAHWAPRDAKVDASVGQSVGIQLQDEFFNQRGEIITRSSDTQQPTVANVVQTNLFWMGQAPLVAGKNYKLKIATQQVIARVLKILKVTDSSALATREDATKVQLNDVAEVVFQTETPLVYDLFTQQQVTGRFVVVDGYDVAGGGTITEHYQGDTELDGAIFSTDNDDYQLNLFDQYCLTAGGQVVTRQHQGHYQLGAELPLKGAGYSYPTDFAILLARQDRVLTINDGHFSGVQPLASYQETLPLVNQRGARLKLSQITDLPKYLTERETLNDKTKADFYQKWLDFDAYHQIVIEDI</sequence>
<dbReference type="InterPro" id="IPR050100">
    <property type="entry name" value="TRAFAC_GTPase_members"/>
</dbReference>
<dbReference type="GO" id="GO:0005525">
    <property type="term" value="F:GTP binding"/>
    <property type="evidence" value="ECO:0007669"/>
    <property type="project" value="UniProtKB-KW"/>
</dbReference>
<dbReference type="SUPFAM" id="SSF50447">
    <property type="entry name" value="Translation proteins"/>
    <property type="match status" value="1"/>
</dbReference>
<name>J3JC11_9LACO</name>
<gene>
    <name evidence="4" type="ORF">A11Y_21922</name>
</gene>
<dbReference type="STRING" id="1185325.A11Y_21922"/>
<feature type="domain" description="Tr-type G" evidence="3">
    <location>
        <begin position="8"/>
        <end position="219"/>
    </location>
</feature>
<dbReference type="Gene3D" id="3.40.50.300">
    <property type="entry name" value="P-loop containing nucleotide triphosphate hydrolases"/>
    <property type="match status" value="1"/>
</dbReference>
<dbReference type="PRINTS" id="PR00315">
    <property type="entry name" value="ELONGATNFCT"/>
</dbReference>
<dbReference type="InterPro" id="IPR031157">
    <property type="entry name" value="G_TR_CS"/>
</dbReference>
<evidence type="ECO:0000256" key="1">
    <source>
        <dbReference type="ARBA" id="ARBA00022741"/>
    </source>
</evidence>
<dbReference type="PANTHER" id="PTHR23115">
    <property type="entry name" value="TRANSLATION FACTOR"/>
    <property type="match status" value="1"/>
</dbReference>
<evidence type="ECO:0000313" key="5">
    <source>
        <dbReference type="Proteomes" id="UP000007271"/>
    </source>
</evidence>
<dbReference type="SUPFAM" id="SSF52540">
    <property type="entry name" value="P-loop containing nucleoside triphosphate hydrolases"/>
    <property type="match status" value="1"/>
</dbReference>
<organism evidence="4 5">
    <name type="scientific">Loigolactobacillus coryniformis subsp. coryniformis CECT 5711</name>
    <dbReference type="NCBI Taxonomy" id="1185325"/>
    <lineage>
        <taxon>Bacteria</taxon>
        <taxon>Bacillati</taxon>
        <taxon>Bacillota</taxon>
        <taxon>Bacilli</taxon>
        <taxon>Lactobacillales</taxon>
        <taxon>Lactobacillaceae</taxon>
        <taxon>Loigolactobacillus</taxon>
    </lineage>
</organism>
<dbReference type="InterPro" id="IPR005225">
    <property type="entry name" value="Small_GTP-bd"/>
</dbReference>
<keyword evidence="4" id="KW-0808">Transferase</keyword>
<reference evidence="4 5" key="1">
    <citation type="submission" date="2012-05" db="EMBL/GenBank/DDBJ databases">
        <title>Complete Genome Sequence of Lactobacillus coryniformis CECT5711.</title>
        <authorList>
            <person name="Rodriguez J.M."/>
        </authorList>
    </citation>
    <scope>NUCLEOTIDE SEQUENCE [LARGE SCALE GENOMIC DNA]</scope>
    <source>
        <strain evidence="5">CECT5711</strain>
    </source>
</reference>
<proteinExistence type="predicted"/>
<accession>J3JC11</accession>
<evidence type="ECO:0000256" key="2">
    <source>
        <dbReference type="ARBA" id="ARBA00023134"/>
    </source>
</evidence>
<dbReference type="NCBIfam" id="TIGR00231">
    <property type="entry name" value="small_GTP"/>
    <property type="match status" value="1"/>
</dbReference>
<keyword evidence="4" id="KW-0548">Nucleotidyltransferase</keyword>
<dbReference type="Pfam" id="PF22594">
    <property type="entry name" value="GTP-eEF1A_C"/>
    <property type="match status" value="1"/>
</dbReference>
<dbReference type="Gene3D" id="2.40.30.10">
    <property type="entry name" value="Translation factors"/>
    <property type="match status" value="2"/>
</dbReference>
<dbReference type="InterPro" id="IPR000795">
    <property type="entry name" value="T_Tr_GTP-bd_dom"/>
</dbReference>